<dbReference type="InterPro" id="IPR007739">
    <property type="entry name" value="RgpF"/>
</dbReference>
<evidence type="ECO:0000313" key="1">
    <source>
        <dbReference type="EMBL" id="MBB2202704.1"/>
    </source>
</evidence>
<evidence type="ECO:0000313" key="2">
    <source>
        <dbReference type="Proteomes" id="UP000578030"/>
    </source>
</evidence>
<sequence length="300" mass="33357">MTRIVCLFAHYDPAGRLAPHVRHYLAELTACGMTIHLALSGVRRPDAETAQFCARHGIVPHPRPNGGLDFGAWQDLLAAGCAEGADRIVLANDSVFGPLRHLAPILRAMMDRPADVWGLVESHDVAWHLQSWFLCFTAQALDHPAIRRVLAQPFAAMGKPEIVLHGEVGLGMAIRSAGLRTAAAWTDRRTGLRRLISTNPMHADWLSVARSDGVPFIKVELLRDNPCGISWTGHWRALVACSPHFRAEWIETCLRDQPRRTASRRAGWKMRLLYLFLSRDRGAALSALLPSIAGFQRRRP</sequence>
<name>A0A7W4PNK2_9PROT</name>
<dbReference type="RefSeq" id="WP_182960307.1">
    <property type="nucleotide sequence ID" value="NZ_JABEQM010000012.1"/>
</dbReference>
<gene>
    <name evidence="1" type="ORF">HLH28_14185</name>
</gene>
<organism evidence="1 2">
    <name type="scientific">Gluconacetobacter tumulisoli</name>
    <dbReference type="NCBI Taxonomy" id="1286189"/>
    <lineage>
        <taxon>Bacteria</taxon>
        <taxon>Pseudomonadati</taxon>
        <taxon>Pseudomonadota</taxon>
        <taxon>Alphaproteobacteria</taxon>
        <taxon>Acetobacterales</taxon>
        <taxon>Acetobacteraceae</taxon>
        <taxon>Gluconacetobacter</taxon>
    </lineage>
</organism>
<keyword evidence="2" id="KW-1185">Reference proteome</keyword>
<dbReference type="AlphaFoldDB" id="A0A7W4PNK2"/>
<protein>
    <recommendedName>
        <fullName evidence="3">Glycosyl transferase</fullName>
    </recommendedName>
</protein>
<dbReference type="Pfam" id="PF05045">
    <property type="entry name" value="RgpF"/>
    <property type="match status" value="1"/>
</dbReference>
<accession>A0A7W4PNK2</accession>
<proteinExistence type="predicted"/>
<evidence type="ECO:0008006" key="3">
    <source>
        <dbReference type="Google" id="ProtNLM"/>
    </source>
</evidence>
<dbReference type="Proteomes" id="UP000578030">
    <property type="component" value="Unassembled WGS sequence"/>
</dbReference>
<dbReference type="EMBL" id="JABEQM010000012">
    <property type="protein sequence ID" value="MBB2202704.1"/>
    <property type="molecule type" value="Genomic_DNA"/>
</dbReference>
<reference evidence="1 2" key="1">
    <citation type="submission" date="2020-04" db="EMBL/GenBank/DDBJ databases">
        <title>Description of novel Gluconacetobacter.</title>
        <authorList>
            <person name="Sombolestani A."/>
        </authorList>
    </citation>
    <scope>NUCLEOTIDE SEQUENCE [LARGE SCALE GENOMIC DNA]</scope>
    <source>
        <strain evidence="1 2">LMG 27802</strain>
    </source>
</reference>
<comment type="caution">
    <text evidence="1">The sequence shown here is derived from an EMBL/GenBank/DDBJ whole genome shotgun (WGS) entry which is preliminary data.</text>
</comment>